<dbReference type="GO" id="GO:0003676">
    <property type="term" value="F:nucleic acid binding"/>
    <property type="evidence" value="ECO:0007669"/>
    <property type="project" value="InterPro"/>
</dbReference>
<dbReference type="RefSeq" id="WP_301344388.1">
    <property type="nucleotide sequence ID" value="NZ_JABWGM010000069.1"/>
</dbReference>
<evidence type="ECO:0000313" key="2">
    <source>
        <dbReference type="EMBL" id="MDN5133535.1"/>
    </source>
</evidence>
<dbReference type="Gene3D" id="3.30.420.10">
    <property type="entry name" value="Ribonuclease H-like superfamily/Ribonuclease H"/>
    <property type="match status" value="1"/>
</dbReference>
<dbReference type="InterPro" id="IPR001584">
    <property type="entry name" value="Integrase_cat-core"/>
</dbReference>
<reference evidence="2" key="1">
    <citation type="journal article" date="2023" name="Microorganisms">
        <title>Genomic Characterization of Arcobacter butzleri Strains Isolated from Various Sources in Lithuania.</title>
        <authorList>
            <person name="Uljanovas D."/>
            <person name="Golz G."/>
            <person name="Fleischmann S."/>
            <person name="Kudirkiene E."/>
            <person name="Kasetiene N."/>
            <person name="Grineviciene A."/>
            <person name="Tamuleviciene E."/>
            <person name="Aksomaitiene J."/>
            <person name="Alter T."/>
            <person name="Malakauskas M."/>
        </authorList>
    </citation>
    <scope>NUCLEOTIDE SEQUENCE</scope>
    <source>
        <strain evidence="2">H19</strain>
    </source>
</reference>
<comment type="caution">
    <text evidence="2">The sequence shown here is derived from an EMBL/GenBank/DDBJ whole genome shotgun (WGS) entry which is preliminary data.</text>
</comment>
<evidence type="ECO:0000259" key="1">
    <source>
        <dbReference type="PROSITE" id="PS50994"/>
    </source>
</evidence>
<dbReference type="InterPro" id="IPR050900">
    <property type="entry name" value="Transposase_IS3/IS150/IS904"/>
</dbReference>
<dbReference type="Proteomes" id="UP001171508">
    <property type="component" value="Unassembled WGS sequence"/>
</dbReference>
<dbReference type="Pfam" id="PF00665">
    <property type="entry name" value="rve"/>
    <property type="match status" value="1"/>
</dbReference>
<dbReference type="InterPro" id="IPR012337">
    <property type="entry name" value="RNaseH-like_sf"/>
</dbReference>
<organism evidence="2 3">
    <name type="scientific">Aliarcobacter butzleri</name>
    <dbReference type="NCBI Taxonomy" id="28197"/>
    <lineage>
        <taxon>Bacteria</taxon>
        <taxon>Pseudomonadati</taxon>
        <taxon>Campylobacterota</taxon>
        <taxon>Epsilonproteobacteria</taxon>
        <taxon>Campylobacterales</taxon>
        <taxon>Arcobacteraceae</taxon>
        <taxon>Aliarcobacter</taxon>
    </lineage>
</organism>
<dbReference type="GO" id="GO:0015074">
    <property type="term" value="P:DNA integration"/>
    <property type="evidence" value="ECO:0007669"/>
    <property type="project" value="InterPro"/>
</dbReference>
<proteinExistence type="predicted"/>
<dbReference type="PROSITE" id="PS50994">
    <property type="entry name" value="INTEGRASE"/>
    <property type="match status" value="1"/>
</dbReference>
<reference evidence="2" key="2">
    <citation type="submission" date="2023-01" db="EMBL/GenBank/DDBJ databases">
        <authorList>
            <person name="Uljanovas D."/>
        </authorList>
    </citation>
    <scope>NUCLEOTIDE SEQUENCE</scope>
    <source>
        <strain evidence="2">H19</strain>
    </source>
</reference>
<gene>
    <name evidence="2" type="ORF">PJV92_12500</name>
</gene>
<dbReference type="PANTHER" id="PTHR46889:SF4">
    <property type="entry name" value="TRANSPOSASE INSO FOR INSERTION SEQUENCE ELEMENT IS911B-RELATED"/>
    <property type="match status" value="1"/>
</dbReference>
<dbReference type="Pfam" id="PF13276">
    <property type="entry name" value="HTH_21"/>
    <property type="match status" value="1"/>
</dbReference>
<evidence type="ECO:0000313" key="3">
    <source>
        <dbReference type="Proteomes" id="UP001171508"/>
    </source>
</evidence>
<dbReference type="AlphaFoldDB" id="A0AAP4UZN6"/>
<dbReference type="SUPFAM" id="SSF53098">
    <property type="entry name" value="Ribonuclease H-like"/>
    <property type="match status" value="1"/>
</dbReference>
<name>A0AAP4UZN6_9BACT</name>
<feature type="domain" description="Integrase catalytic" evidence="1">
    <location>
        <begin position="116"/>
        <end position="176"/>
    </location>
</feature>
<dbReference type="InterPro" id="IPR048020">
    <property type="entry name" value="Transpos_IS3"/>
</dbReference>
<dbReference type="InterPro" id="IPR025948">
    <property type="entry name" value="HTH-like_dom"/>
</dbReference>
<accession>A0AAP4UZN6</accession>
<dbReference type="EMBL" id="JAQJJM010000082">
    <property type="protein sequence ID" value="MDN5133535.1"/>
    <property type="molecule type" value="Genomic_DNA"/>
</dbReference>
<dbReference type="InterPro" id="IPR036397">
    <property type="entry name" value="RNaseH_sf"/>
</dbReference>
<dbReference type="PANTHER" id="PTHR46889">
    <property type="entry name" value="TRANSPOSASE INSF FOR INSERTION SEQUENCE IS3B-RELATED"/>
    <property type="match status" value="1"/>
</dbReference>
<sequence>MKKHSKSFSIQLMCKIFNLTRSSYYHWLNNGCVKERVDKPFNNLLKKIFEEARSTYGTRRLKVILSKRYGLIVSRRKIQKSLSQMNLKVKMKRRYKIITTTSNHKLPISPNHLERDFYSPNSNKAYVGDITYIPTNEGWLYLAVVIDIFSRKVVGWSMSHSLHTNLVNDALLMAIQ</sequence>
<protein>
    <submittedName>
        <fullName evidence="2">IS3 family transposase</fullName>
    </submittedName>
</protein>
<dbReference type="NCBIfam" id="NF033516">
    <property type="entry name" value="transpos_IS3"/>
    <property type="match status" value="1"/>
</dbReference>